<proteinExistence type="predicted"/>
<feature type="transmembrane region" description="Helical" evidence="8">
    <location>
        <begin position="43"/>
        <end position="62"/>
    </location>
</feature>
<feature type="transmembrane region" description="Helical" evidence="8">
    <location>
        <begin position="231"/>
        <end position="250"/>
    </location>
</feature>
<evidence type="ECO:0000256" key="1">
    <source>
        <dbReference type="ARBA" id="ARBA00004651"/>
    </source>
</evidence>
<evidence type="ECO:0000313" key="10">
    <source>
        <dbReference type="Proteomes" id="UP001596540"/>
    </source>
</evidence>
<dbReference type="InterPro" id="IPR003445">
    <property type="entry name" value="Cat_transpt"/>
</dbReference>
<evidence type="ECO:0000256" key="8">
    <source>
        <dbReference type="SAM" id="Phobius"/>
    </source>
</evidence>
<comment type="caution">
    <text evidence="9">The sequence shown here is derived from an EMBL/GenBank/DDBJ whole genome shotgun (WGS) entry which is preliminary data.</text>
</comment>
<dbReference type="RefSeq" id="WP_379873694.1">
    <property type="nucleotide sequence ID" value="NZ_JBHTBH010000015.1"/>
</dbReference>
<reference evidence="10" key="1">
    <citation type="journal article" date="2019" name="Int. J. Syst. Evol. Microbiol.">
        <title>The Global Catalogue of Microorganisms (GCM) 10K type strain sequencing project: providing services to taxonomists for standard genome sequencing and annotation.</title>
        <authorList>
            <consortium name="The Broad Institute Genomics Platform"/>
            <consortium name="The Broad Institute Genome Sequencing Center for Infectious Disease"/>
            <person name="Wu L."/>
            <person name="Ma J."/>
        </authorList>
    </citation>
    <scope>NUCLEOTIDE SEQUENCE [LARGE SCALE GENOMIC DNA]</scope>
    <source>
        <strain evidence="10">CGMCC 4.7382</strain>
    </source>
</reference>
<name>A0ABW2KP34_9ACTN</name>
<feature type="transmembrane region" description="Helical" evidence="8">
    <location>
        <begin position="346"/>
        <end position="372"/>
    </location>
</feature>
<dbReference type="EMBL" id="JBHTBH010000015">
    <property type="protein sequence ID" value="MFC7331056.1"/>
    <property type="molecule type" value="Genomic_DNA"/>
</dbReference>
<feature type="transmembrane region" description="Helical" evidence="8">
    <location>
        <begin position="125"/>
        <end position="148"/>
    </location>
</feature>
<keyword evidence="10" id="KW-1185">Reference proteome</keyword>
<evidence type="ECO:0000256" key="2">
    <source>
        <dbReference type="ARBA" id="ARBA00022448"/>
    </source>
</evidence>
<evidence type="ECO:0000256" key="4">
    <source>
        <dbReference type="ARBA" id="ARBA00022692"/>
    </source>
</evidence>
<evidence type="ECO:0000256" key="3">
    <source>
        <dbReference type="ARBA" id="ARBA00022475"/>
    </source>
</evidence>
<evidence type="ECO:0000256" key="7">
    <source>
        <dbReference type="ARBA" id="ARBA00023136"/>
    </source>
</evidence>
<feature type="transmembrane region" description="Helical" evidence="8">
    <location>
        <begin position="74"/>
        <end position="99"/>
    </location>
</feature>
<gene>
    <name evidence="9" type="ORF">ACFQRF_25285</name>
</gene>
<feature type="transmembrane region" description="Helical" evidence="8">
    <location>
        <begin position="406"/>
        <end position="428"/>
    </location>
</feature>
<keyword evidence="6" id="KW-0406">Ion transport</keyword>
<feature type="transmembrane region" description="Helical" evidence="8">
    <location>
        <begin position="191"/>
        <end position="211"/>
    </location>
</feature>
<feature type="transmembrane region" description="Helical" evidence="8">
    <location>
        <begin position="12"/>
        <end position="31"/>
    </location>
</feature>
<keyword evidence="5 8" id="KW-1133">Transmembrane helix</keyword>
<keyword evidence="4 8" id="KW-0812">Transmembrane</keyword>
<evidence type="ECO:0000313" key="9">
    <source>
        <dbReference type="EMBL" id="MFC7331056.1"/>
    </source>
</evidence>
<evidence type="ECO:0000256" key="6">
    <source>
        <dbReference type="ARBA" id="ARBA00023065"/>
    </source>
</evidence>
<accession>A0ABW2KP34</accession>
<keyword evidence="3" id="KW-1003">Cell membrane</keyword>
<sequence length="445" mass="46202">MRPGAWQAHPARVVVGGFAAAVALGTALLMLPAAAEDGRATGLVDALFTATSAVCLTGLVVVDTPTHWSTFGELVILGLIQVGGLGTMTLATLLAVLVARRISLRMRLIAQAETKSIDAGDLRRVLLGIAGTTAAVEAATAVVLAGRFLIGYDVTPGRAAYLGVFHAVSAFNNAGFALFSDNLMSFVADPWVCLPIAFAVIIGGIGFPVLLETRRALLGTRAWSAHARITLVGTALLLAGGTLLVTALEWRNPGTLGALPVPSRLLAGFFHAVMPRTAGFNSLDMAAMQPDTLMVTNILMFVGGGSAGTAGGVKITTAAILLLGVWNEIRGRPDVTLGWRRVPEPVYRQALAIVALGLSLVSGAVIVLLSVTPFTVGQVLFECVSAFATVGLSTGITYDLPSSAELVLTVLMFAGRVGPITLGAALALRTRTRRYDFPEGRPIIG</sequence>
<dbReference type="PANTHER" id="PTHR32024:SF1">
    <property type="entry name" value="KTR SYSTEM POTASSIUM UPTAKE PROTEIN B"/>
    <property type="match status" value="1"/>
</dbReference>
<organism evidence="9 10">
    <name type="scientific">Marinactinospora rubrisoli</name>
    <dbReference type="NCBI Taxonomy" id="2715399"/>
    <lineage>
        <taxon>Bacteria</taxon>
        <taxon>Bacillati</taxon>
        <taxon>Actinomycetota</taxon>
        <taxon>Actinomycetes</taxon>
        <taxon>Streptosporangiales</taxon>
        <taxon>Nocardiopsidaceae</taxon>
        <taxon>Marinactinospora</taxon>
    </lineage>
</organism>
<feature type="transmembrane region" description="Helical" evidence="8">
    <location>
        <begin position="160"/>
        <end position="179"/>
    </location>
</feature>
<comment type="subcellular location">
    <subcellularLocation>
        <location evidence="1">Cell membrane</location>
        <topology evidence="1">Multi-pass membrane protein</topology>
    </subcellularLocation>
</comment>
<dbReference type="Pfam" id="PF02386">
    <property type="entry name" value="TrkH"/>
    <property type="match status" value="1"/>
</dbReference>
<dbReference type="Proteomes" id="UP001596540">
    <property type="component" value="Unassembled WGS sequence"/>
</dbReference>
<keyword evidence="7 8" id="KW-0472">Membrane</keyword>
<keyword evidence="2" id="KW-0813">Transport</keyword>
<protein>
    <submittedName>
        <fullName evidence="9">TrkH family potassium uptake protein</fullName>
    </submittedName>
</protein>
<evidence type="ECO:0000256" key="5">
    <source>
        <dbReference type="ARBA" id="ARBA00022989"/>
    </source>
</evidence>
<dbReference type="PANTHER" id="PTHR32024">
    <property type="entry name" value="TRK SYSTEM POTASSIUM UPTAKE PROTEIN TRKG-RELATED"/>
    <property type="match status" value="1"/>
</dbReference>
<feature type="transmembrane region" description="Helical" evidence="8">
    <location>
        <begin position="298"/>
        <end position="326"/>
    </location>
</feature>